<evidence type="ECO:0000256" key="1">
    <source>
        <dbReference type="SAM" id="MobiDB-lite"/>
    </source>
</evidence>
<dbReference type="Proteomes" id="UP000011650">
    <property type="component" value="Unassembled WGS sequence"/>
</dbReference>
<gene>
    <name evidence="2" type="ORF">C469_00735</name>
</gene>
<organism evidence="2 3">
    <name type="scientific">Halorubrum lipolyticum DSM 21995</name>
    <dbReference type="NCBI Taxonomy" id="1227482"/>
    <lineage>
        <taxon>Archaea</taxon>
        <taxon>Methanobacteriati</taxon>
        <taxon>Methanobacteriota</taxon>
        <taxon>Stenosarchaea group</taxon>
        <taxon>Halobacteria</taxon>
        <taxon>Halobacteriales</taxon>
        <taxon>Haloferacaceae</taxon>
        <taxon>Halorubrum</taxon>
    </lineage>
</organism>
<reference evidence="2 3" key="1">
    <citation type="journal article" date="2014" name="PLoS Genet.">
        <title>Phylogenetically driven sequencing of extremely halophilic archaea reveals strategies for static and dynamic osmo-response.</title>
        <authorList>
            <person name="Becker E.A."/>
            <person name="Seitzer P.M."/>
            <person name="Tritt A."/>
            <person name="Larsen D."/>
            <person name="Krusor M."/>
            <person name="Yao A.I."/>
            <person name="Wu D."/>
            <person name="Madern D."/>
            <person name="Eisen J.A."/>
            <person name="Darling A.E."/>
            <person name="Facciotti M.T."/>
        </authorList>
    </citation>
    <scope>NUCLEOTIDE SEQUENCE [LARGE SCALE GENOMIC DNA]</scope>
    <source>
        <strain evidence="2 3">DSM 21995</strain>
    </source>
</reference>
<evidence type="ECO:0000313" key="3">
    <source>
        <dbReference type="Proteomes" id="UP000011650"/>
    </source>
</evidence>
<feature type="region of interest" description="Disordered" evidence="1">
    <location>
        <begin position="1"/>
        <end position="22"/>
    </location>
</feature>
<dbReference type="OrthoDB" id="205526at2157"/>
<dbReference type="PATRIC" id="fig|1227482.3.peg.153"/>
<dbReference type="RefSeq" id="WP_008002930.1">
    <property type="nucleotide sequence ID" value="NZ_AOJG01000001.1"/>
</dbReference>
<proteinExistence type="predicted"/>
<dbReference type="AlphaFoldDB" id="M0P3K3"/>
<comment type="caution">
    <text evidence="2">The sequence shown here is derived from an EMBL/GenBank/DDBJ whole genome shotgun (WGS) entry which is preliminary data.</text>
</comment>
<evidence type="ECO:0000313" key="2">
    <source>
        <dbReference type="EMBL" id="EMA64737.1"/>
    </source>
</evidence>
<protein>
    <submittedName>
        <fullName evidence="2">Uncharacterized protein</fullName>
    </submittedName>
</protein>
<keyword evidence="3" id="KW-1185">Reference proteome</keyword>
<sequence>MTDDGGFQPHTKDPIPREEIEAVGADWTELTDYVRMLRDALEDSEQHRADLEDIEEDKPAISDRGFRPNGWVGQFTEGVEVWPYKLDRDEFNSLVKDVQGWVELIGANTIGSQMPVSTERLIDPDARIGTYSRLLIEQTETILAGRPPTAVQRRRERGQAVRGQIDARGTMELQATGTAQVVSTQVSFTQNTPAARLLVRFHVALAREMHRLSEAYEYYEHVFGDRIIYHQRLLSRTPFDRLVGPAVESEFSDPRVLSEIRAGASPAMQTVIDLWESFKRERALEAGLRENFDTMVKPMGKTYELWCLGVLLELLAELTDVDPERSEIKECYTFGDRVRLHYDAKRSLNDYSQYFYEDRVLPTRGGRPDFTIAVDDSIRWIGDAKYKQGKEKGYQPLRLSDYQRFNTYLLDYLDLEGPVGSAFLYPAKQVSGFDVEMQAYTIRHQPLRPRNQIVQRADLADELAQILPGDSRAE</sequence>
<accession>M0P3K3</accession>
<name>M0P3K3_9EURY</name>
<feature type="compositionally biased region" description="Basic and acidic residues" evidence="1">
    <location>
        <begin position="10"/>
        <end position="20"/>
    </location>
</feature>
<dbReference type="EMBL" id="AOJG01000001">
    <property type="protein sequence ID" value="EMA64737.1"/>
    <property type="molecule type" value="Genomic_DNA"/>
</dbReference>